<dbReference type="AlphaFoldDB" id="A0A5P8NXP9"/>
<dbReference type="OrthoDB" id="5334973at2"/>
<dbReference type="EMBL" id="CP043617">
    <property type="protein sequence ID" value="QFR48198.1"/>
    <property type="molecule type" value="Genomic_DNA"/>
</dbReference>
<proteinExistence type="predicted"/>
<protein>
    <submittedName>
        <fullName evidence="1">Uncharacterized protein</fullName>
    </submittedName>
</protein>
<dbReference type="RefSeq" id="WP_152306141.1">
    <property type="nucleotide sequence ID" value="NZ_CP043617.1"/>
</dbReference>
<organism evidence="1 2">
    <name type="scientific">Sulfurimonas lithotrophica</name>
    <dbReference type="NCBI Taxonomy" id="2590022"/>
    <lineage>
        <taxon>Bacteria</taxon>
        <taxon>Pseudomonadati</taxon>
        <taxon>Campylobacterota</taxon>
        <taxon>Epsilonproteobacteria</taxon>
        <taxon>Campylobacterales</taxon>
        <taxon>Sulfurimonadaceae</taxon>
        <taxon>Sulfurimonas</taxon>
    </lineage>
</organism>
<reference evidence="1 2" key="1">
    <citation type="submission" date="2019-09" db="EMBL/GenBank/DDBJ databases">
        <title>Sulfurimonas gotlandica sp. nov., a chemoautotrophic and psychrotolerant epsilonproteobacterium isolated from a pelagic redoxcline, and an emended description of the genus Sulfurimonas.</title>
        <authorList>
            <person name="Wang S."/>
            <person name="Jiang L."/>
            <person name="Shao S."/>
        </authorList>
    </citation>
    <scope>NUCLEOTIDE SEQUENCE [LARGE SCALE GENOMIC DNA]</scope>
    <source>
        <strain evidence="1 2">GYSZ_1</strain>
    </source>
</reference>
<dbReference type="KEGG" id="sulg:FJR48_00045"/>
<dbReference type="Proteomes" id="UP000326944">
    <property type="component" value="Chromosome"/>
</dbReference>
<gene>
    <name evidence="1" type="ORF">FJR48_00045</name>
</gene>
<name>A0A5P8NXP9_9BACT</name>
<evidence type="ECO:0000313" key="2">
    <source>
        <dbReference type="Proteomes" id="UP000326944"/>
    </source>
</evidence>
<accession>A0A5P8NXP9</accession>
<keyword evidence="2" id="KW-1185">Reference proteome</keyword>
<sequence length="112" mass="12821">MKPLSKNSLENFLKRFEYFKDGEFRDIIINSPTNITLNFAIQDASRGYDWITLKLEFDGISDASLLDSSNLAHIDMSEGVYLKNDGTEFAFKVNNSTFKIKSSSLKYEEGQF</sequence>
<evidence type="ECO:0000313" key="1">
    <source>
        <dbReference type="EMBL" id="QFR48198.1"/>
    </source>
</evidence>